<dbReference type="Gene3D" id="1.10.260.40">
    <property type="entry name" value="lambda repressor-like DNA-binding domains"/>
    <property type="match status" value="1"/>
</dbReference>
<dbReference type="SMART" id="SM00530">
    <property type="entry name" value="HTH_XRE"/>
    <property type="match status" value="1"/>
</dbReference>
<name>A0A0K0TAQ6_ACEPA</name>
<dbReference type="PANTHER" id="PTHR40661">
    <property type="match status" value="1"/>
</dbReference>
<accession>A0A0K0TAQ6</accession>
<evidence type="ECO:0000256" key="3">
    <source>
        <dbReference type="ARBA" id="ARBA00023163"/>
    </source>
</evidence>
<dbReference type="CDD" id="cd06462">
    <property type="entry name" value="Peptidase_S24_S26"/>
    <property type="match status" value="1"/>
</dbReference>
<dbReference type="CDD" id="cd00093">
    <property type="entry name" value="HTH_XRE"/>
    <property type="match status" value="1"/>
</dbReference>
<dbReference type="OrthoDB" id="9792157at2"/>
<organism evidence="5 6">
    <name type="scientific">Acetobacter pasteurianus</name>
    <name type="common">Acetobacter turbidans</name>
    <dbReference type="NCBI Taxonomy" id="438"/>
    <lineage>
        <taxon>Bacteria</taxon>
        <taxon>Pseudomonadati</taxon>
        <taxon>Pseudomonadota</taxon>
        <taxon>Alphaproteobacteria</taxon>
        <taxon>Acetobacterales</taxon>
        <taxon>Acetobacteraceae</taxon>
        <taxon>Acetobacter</taxon>
    </lineage>
</organism>
<dbReference type="GO" id="GO:0003677">
    <property type="term" value="F:DNA binding"/>
    <property type="evidence" value="ECO:0007669"/>
    <property type="project" value="UniProtKB-KW"/>
</dbReference>
<dbReference type="PROSITE" id="PS50943">
    <property type="entry name" value="HTH_CROC1"/>
    <property type="match status" value="1"/>
</dbReference>
<protein>
    <recommendedName>
        <fullName evidence="4">HTH cro/C1-type domain-containing protein</fullName>
    </recommendedName>
</protein>
<evidence type="ECO:0000256" key="1">
    <source>
        <dbReference type="ARBA" id="ARBA00023015"/>
    </source>
</evidence>
<reference evidence="5 6" key="1">
    <citation type="submission" date="2016-05" db="EMBL/GenBank/DDBJ databases">
        <title>Genome sequencing of Acetobacter pasteurianus strain SRCM100623.</title>
        <authorList>
            <person name="Song Y.R."/>
        </authorList>
    </citation>
    <scope>NUCLEOTIDE SEQUENCE [LARGE SCALE GENOMIC DNA]</scope>
    <source>
        <strain evidence="5 6">SRCM100623</strain>
    </source>
</reference>
<dbReference type="EMBL" id="LYUD01000156">
    <property type="protein sequence ID" value="OAZ61286.1"/>
    <property type="molecule type" value="Genomic_DNA"/>
</dbReference>
<comment type="caution">
    <text evidence="5">The sequence shown here is derived from an EMBL/GenBank/DDBJ whole genome shotgun (WGS) entry which is preliminary data.</text>
</comment>
<dbReference type="Proteomes" id="UP000093796">
    <property type="component" value="Unassembled WGS sequence"/>
</dbReference>
<dbReference type="RefSeq" id="WP_050819274.1">
    <property type="nucleotide sequence ID" value="NZ_CP012111.1"/>
</dbReference>
<evidence type="ECO:0000259" key="4">
    <source>
        <dbReference type="PROSITE" id="PS50943"/>
    </source>
</evidence>
<sequence>MDTWPERLKRFRNATRLSQAKVARALGIAPASVAQWEIGRSKPSLERLSALAALYNVSLEELCGNDLGSPKEALRHSNCDGNPSLRLPVSGFVAGADRVVIFENGDIQEDGEVQLPFPIYDGIVLRVTGESMVPRYRPGEVIGIRLPGRPCLGLKLIGRDVVAKLSDGQVVLKTVAAGPETGSFVLTSVNPMVPPIYNPEIEWAAPIDFHMLG</sequence>
<evidence type="ECO:0000256" key="2">
    <source>
        <dbReference type="ARBA" id="ARBA00023125"/>
    </source>
</evidence>
<dbReference type="InterPro" id="IPR001387">
    <property type="entry name" value="Cro/C1-type_HTH"/>
</dbReference>
<dbReference type="InterPro" id="IPR036286">
    <property type="entry name" value="LexA/Signal_pep-like_sf"/>
</dbReference>
<dbReference type="PANTHER" id="PTHR40661:SF3">
    <property type="entry name" value="FELS-1 PROPHAGE TRANSCRIPTIONAL REGULATOR"/>
    <property type="match status" value="1"/>
</dbReference>
<evidence type="ECO:0000313" key="6">
    <source>
        <dbReference type="Proteomes" id="UP000093796"/>
    </source>
</evidence>
<dbReference type="SUPFAM" id="SSF51306">
    <property type="entry name" value="LexA/Signal peptidase"/>
    <property type="match status" value="1"/>
</dbReference>
<dbReference type="Pfam" id="PF01381">
    <property type="entry name" value="HTH_3"/>
    <property type="match status" value="1"/>
</dbReference>
<evidence type="ECO:0000313" key="5">
    <source>
        <dbReference type="EMBL" id="OAZ61286.1"/>
    </source>
</evidence>
<dbReference type="Gene3D" id="2.10.109.10">
    <property type="entry name" value="Umud Fragment, subunit A"/>
    <property type="match status" value="1"/>
</dbReference>
<keyword evidence="1" id="KW-0805">Transcription regulation</keyword>
<gene>
    <name evidence="5" type="ORF">SRCM100623_02789</name>
</gene>
<keyword evidence="2" id="KW-0238">DNA-binding</keyword>
<dbReference type="InterPro" id="IPR015927">
    <property type="entry name" value="Peptidase_S24_S26A/B/C"/>
</dbReference>
<dbReference type="SUPFAM" id="SSF47413">
    <property type="entry name" value="lambda repressor-like DNA-binding domains"/>
    <property type="match status" value="1"/>
</dbReference>
<dbReference type="InterPro" id="IPR010982">
    <property type="entry name" value="Lambda_DNA-bd_dom_sf"/>
</dbReference>
<dbReference type="AlphaFoldDB" id="A0A0K0TAQ6"/>
<proteinExistence type="predicted"/>
<dbReference type="PATRIC" id="fig|438.10.peg.1364"/>
<dbReference type="Pfam" id="PF00717">
    <property type="entry name" value="Peptidase_S24"/>
    <property type="match status" value="1"/>
</dbReference>
<dbReference type="eggNOG" id="COG2932">
    <property type="taxonomic scope" value="Bacteria"/>
</dbReference>
<keyword evidence="3" id="KW-0804">Transcription</keyword>
<feature type="domain" description="HTH cro/C1-type" evidence="4">
    <location>
        <begin position="8"/>
        <end position="62"/>
    </location>
</feature>